<reference evidence="7" key="2">
    <citation type="submission" date="2025-08" db="UniProtKB">
        <authorList>
            <consortium name="RefSeq"/>
        </authorList>
    </citation>
    <scope>IDENTIFICATION</scope>
    <source>
        <strain evidence="7">S238N-H82</strain>
        <tissue evidence="7">Testes</tissue>
    </source>
</reference>
<keyword evidence="3" id="KW-0256">Endoplasmic reticulum</keyword>
<organism evidence="6 7">
    <name type="scientific">Branchiostoma floridae</name>
    <name type="common">Florida lancelet</name>
    <name type="synonym">Amphioxus</name>
    <dbReference type="NCBI Taxonomy" id="7739"/>
    <lineage>
        <taxon>Eukaryota</taxon>
        <taxon>Metazoa</taxon>
        <taxon>Chordata</taxon>
        <taxon>Cephalochordata</taxon>
        <taxon>Leptocardii</taxon>
        <taxon>Amphioxiformes</taxon>
        <taxon>Branchiostomatidae</taxon>
        <taxon>Branchiostoma</taxon>
    </lineage>
</organism>
<dbReference type="RefSeq" id="XP_035696055.1">
    <property type="nucleotide sequence ID" value="XM_035840162.1"/>
</dbReference>
<evidence type="ECO:0000313" key="6">
    <source>
        <dbReference type="Proteomes" id="UP000001554"/>
    </source>
</evidence>
<keyword evidence="2" id="KW-0597">Phosphoprotein</keyword>
<keyword evidence="6" id="KW-1185">Reference proteome</keyword>
<dbReference type="GO" id="GO:0042147">
    <property type="term" value="P:retrograde transport, endosome to Golgi"/>
    <property type="evidence" value="ECO:0000318"/>
    <property type="project" value="GO_Central"/>
</dbReference>
<dbReference type="Pfam" id="PF00169">
    <property type="entry name" value="PH"/>
    <property type="match status" value="1"/>
</dbReference>
<dbReference type="PANTHER" id="PTHR22902">
    <property type="entry name" value="SESQUIPEDALIAN"/>
    <property type="match status" value="1"/>
</dbReference>
<gene>
    <name evidence="7" type="primary">LOC118429619</name>
</gene>
<dbReference type="Pfam" id="PF01852">
    <property type="entry name" value="START"/>
    <property type="match status" value="1"/>
</dbReference>
<dbReference type="InterPro" id="IPR045188">
    <property type="entry name" value="Boi1/Boi2-like"/>
</dbReference>
<dbReference type="PROSITE" id="PS50003">
    <property type="entry name" value="PH_DOMAIN"/>
    <property type="match status" value="1"/>
</dbReference>
<dbReference type="PROSITE" id="PS50848">
    <property type="entry name" value="START"/>
    <property type="match status" value="1"/>
</dbReference>
<dbReference type="GO" id="GO:0005829">
    <property type="term" value="C:cytosol"/>
    <property type="evidence" value="ECO:0007669"/>
    <property type="project" value="GOC"/>
</dbReference>
<reference evidence="6" key="1">
    <citation type="journal article" date="2020" name="Nat. Ecol. Evol.">
        <title>Deeply conserved synteny resolves early events in vertebrate evolution.</title>
        <authorList>
            <person name="Simakov O."/>
            <person name="Marletaz F."/>
            <person name="Yue J.X."/>
            <person name="O'Connell B."/>
            <person name="Jenkins J."/>
            <person name="Brandt A."/>
            <person name="Calef R."/>
            <person name="Tung C.H."/>
            <person name="Huang T.K."/>
            <person name="Schmutz J."/>
            <person name="Satoh N."/>
            <person name="Yu J.K."/>
            <person name="Putnam N.H."/>
            <person name="Green R.E."/>
            <person name="Rokhsar D.S."/>
        </authorList>
    </citation>
    <scope>NUCLEOTIDE SEQUENCE [LARGE SCALE GENOMIC DNA]</scope>
    <source>
        <strain evidence="6">S238N-H82</strain>
    </source>
</reference>
<dbReference type="GO" id="GO:0007032">
    <property type="term" value="P:endosome organization"/>
    <property type="evidence" value="ECO:0000318"/>
    <property type="project" value="GO_Central"/>
</dbReference>
<evidence type="ECO:0000313" key="7">
    <source>
        <dbReference type="RefSeq" id="XP_035696055.1"/>
    </source>
</evidence>
<dbReference type="InterPro" id="IPR011993">
    <property type="entry name" value="PH-like_dom_sf"/>
</dbReference>
<dbReference type="InterPro" id="IPR023393">
    <property type="entry name" value="START-like_dom_sf"/>
</dbReference>
<dbReference type="GO" id="GO:0055037">
    <property type="term" value="C:recycling endosome"/>
    <property type="evidence" value="ECO:0000318"/>
    <property type="project" value="GO_Central"/>
</dbReference>
<dbReference type="GO" id="GO:0008289">
    <property type="term" value="F:lipid binding"/>
    <property type="evidence" value="ECO:0007669"/>
    <property type="project" value="InterPro"/>
</dbReference>
<dbReference type="Proteomes" id="UP000001554">
    <property type="component" value="Chromosome 13"/>
</dbReference>
<dbReference type="GeneID" id="118429619"/>
<protein>
    <submittedName>
        <fullName evidence="7">Uncharacterized protein LOC118429619</fullName>
    </submittedName>
</protein>
<dbReference type="GO" id="GO:0005769">
    <property type="term" value="C:early endosome"/>
    <property type="evidence" value="ECO:0000318"/>
    <property type="project" value="GO_Central"/>
</dbReference>
<dbReference type="KEGG" id="bfo:118429619"/>
<dbReference type="PANTHER" id="PTHR22902:SF27">
    <property type="entry name" value="PLECKSTRIN HOMOLOGY DOMAIN-CONTAINING FAMILY A MEMBER 3"/>
    <property type="match status" value="1"/>
</dbReference>
<proteinExistence type="predicted"/>
<dbReference type="OMA" id="WEGLCEM"/>
<dbReference type="GO" id="GO:0005783">
    <property type="term" value="C:endoplasmic reticulum"/>
    <property type="evidence" value="ECO:0007669"/>
    <property type="project" value="UniProtKB-SubCell"/>
</dbReference>
<dbReference type="InterPro" id="IPR002913">
    <property type="entry name" value="START_lipid-bd_dom"/>
</dbReference>
<dbReference type="GO" id="GO:0005802">
    <property type="term" value="C:trans-Golgi network"/>
    <property type="evidence" value="ECO:0000318"/>
    <property type="project" value="GO_Central"/>
</dbReference>
<dbReference type="SUPFAM" id="SSF55961">
    <property type="entry name" value="Bet v1-like"/>
    <property type="match status" value="1"/>
</dbReference>
<dbReference type="AlphaFoldDB" id="A0A9J7MBA0"/>
<dbReference type="Gene3D" id="2.30.29.30">
    <property type="entry name" value="Pleckstrin-homology domain (PH domain)/Phosphotyrosine-binding domain (PTB)"/>
    <property type="match status" value="1"/>
</dbReference>
<evidence type="ECO:0000256" key="1">
    <source>
        <dbReference type="ARBA" id="ARBA00004240"/>
    </source>
</evidence>
<evidence type="ECO:0000256" key="2">
    <source>
        <dbReference type="ARBA" id="ARBA00022553"/>
    </source>
</evidence>
<feature type="domain" description="PH" evidence="4">
    <location>
        <begin position="27"/>
        <end position="138"/>
    </location>
</feature>
<dbReference type="SMART" id="SM00233">
    <property type="entry name" value="PH"/>
    <property type="match status" value="1"/>
</dbReference>
<dbReference type="Gene3D" id="3.30.530.20">
    <property type="match status" value="1"/>
</dbReference>
<name>A0A9J7MBA0_BRAFL</name>
<evidence type="ECO:0000259" key="4">
    <source>
        <dbReference type="PROSITE" id="PS50003"/>
    </source>
</evidence>
<evidence type="ECO:0000256" key="3">
    <source>
        <dbReference type="ARBA" id="ARBA00022824"/>
    </source>
</evidence>
<dbReference type="GO" id="GO:0001881">
    <property type="term" value="P:receptor recycling"/>
    <property type="evidence" value="ECO:0000318"/>
    <property type="project" value="GO_Central"/>
</dbReference>
<feature type="domain" description="START" evidence="5">
    <location>
        <begin position="129"/>
        <end position="393"/>
    </location>
</feature>
<dbReference type="OrthoDB" id="5966951at2759"/>
<evidence type="ECO:0000259" key="5">
    <source>
        <dbReference type="PROSITE" id="PS50848"/>
    </source>
</evidence>
<comment type="subcellular location">
    <subcellularLocation>
        <location evidence="1">Endoplasmic reticulum</location>
    </subcellularLocation>
</comment>
<sequence>MSTPVGGKSETGANAAAESGVKLRDHDVLKEGWASKLSGKALFGQYHWDRRWFRLVQRGADVTLYYYKAIKDEDPRGQVRLTSNYVAREIEAGEKVKKPHAFAVGKLVDDGATRTYYLSCESEEDKLEWMATIGAAIEGVPDRALKRKSTVRVKMKNKVQTLPTSEIGATVTKEKYEDPKWRIQQWEGLCEMTDRPVDQWKKWESKEGVAVARMSFKEQPYAIIMVDGMVAAPCSIVYSFLQQACTEGGKLDYFFRDERVLQSIDPDRANAIVQWHYKTSLPGMTPREVCVLRSWVTERDTLNGTSGMMILSAAHGNFVLEKDATLCRVELSGVVLKPDSTSPNKTRMTFLAQVDVRGSLRGMLKQSYKSGLLVRGFRTSYQHLVEEVATYMKVISM</sequence>
<dbReference type="InterPro" id="IPR001849">
    <property type="entry name" value="PH_domain"/>
</dbReference>
<accession>A0A9J7MBA0</accession>
<dbReference type="SUPFAM" id="SSF50729">
    <property type="entry name" value="PH domain-like"/>
    <property type="match status" value="1"/>
</dbReference>